<dbReference type="Pfam" id="PF13181">
    <property type="entry name" value="TPR_8"/>
    <property type="match status" value="1"/>
</dbReference>
<dbReference type="EC" id="2.7.13.3" evidence="2"/>
<comment type="caution">
    <text evidence="12">The sequence shown here is derived from an EMBL/GenBank/DDBJ whole genome shotgun (WGS) entry which is preliminary data.</text>
</comment>
<reference evidence="13" key="1">
    <citation type="journal article" date="2019" name="Int. J. Syst. Evol. Microbiol.">
        <title>The Global Catalogue of Microorganisms (GCM) 10K type strain sequencing project: providing services to taxonomists for standard genome sequencing and annotation.</title>
        <authorList>
            <consortium name="The Broad Institute Genomics Platform"/>
            <consortium name="The Broad Institute Genome Sequencing Center for Infectious Disease"/>
            <person name="Wu L."/>
            <person name="Ma J."/>
        </authorList>
    </citation>
    <scope>NUCLEOTIDE SEQUENCE [LARGE SCALE GENOMIC DNA]</scope>
    <source>
        <strain evidence="13">CCUG 60529</strain>
    </source>
</reference>
<evidence type="ECO:0000256" key="10">
    <source>
        <dbReference type="SAM" id="SignalP"/>
    </source>
</evidence>
<dbReference type="InterPro" id="IPR011990">
    <property type="entry name" value="TPR-like_helical_dom_sf"/>
</dbReference>
<dbReference type="PANTHER" id="PTHR41523">
    <property type="entry name" value="TWO-COMPONENT SYSTEM SENSOR PROTEIN"/>
    <property type="match status" value="1"/>
</dbReference>
<dbReference type="EMBL" id="JBHTIB010000040">
    <property type="protein sequence ID" value="MFD0837527.1"/>
    <property type="molecule type" value="Genomic_DNA"/>
</dbReference>
<dbReference type="SMART" id="SM00028">
    <property type="entry name" value="TPR"/>
    <property type="match status" value="6"/>
</dbReference>
<comment type="catalytic activity">
    <reaction evidence="1">
        <text>ATP + protein L-histidine = ADP + protein N-phospho-L-histidine.</text>
        <dbReference type="EC" id="2.7.13.3"/>
    </reaction>
</comment>
<feature type="chain" id="PRO_5046518867" description="histidine kinase" evidence="10">
    <location>
        <begin position="29"/>
        <end position="640"/>
    </location>
</feature>
<keyword evidence="9" id="KW-1133">Transmembrane helix</keyword>
<evidence type="ECO:0000256" key="5">
    <source>
        <dbReference type="ARBA" id="ARBA00022741"/>
    </source>
</evidence>
<keyword evidence="8" id="KW-0802">TPR repeat</keyword>
<dbReference type="PROSITE" id="PS50109">
    <property type="entry name" value="HIS_KIN"/>
    <property type="match status" value="1"/>
</dbReference>
<dbReference type="Pfam" id="PF13424">
    <property type="entry name" value="TPR_12"/>
    <property type="match status" value="1"/>
</dbReference>
<evidence type="ECO:0000313" key="12">
    <source>
        <dbReference type="EMBL" id="MFD0837527.1"/>
    </source>
</evidence>
<dbReference type="PROSITE" id="PS50005">
    <property type="entry name" value="TPR"/>
    <property type="match status" value="2"/>
</dbReference>
<keyword evidence="9" id="KW-0812">Transmembrane</keyword>
<dbReference type="SMART" id="SM00387">
    <property type="entry name" value="HATPase_c"/>
    <property type="match status" value="1"/>
</dbReference>
<dbReference type="InterPro" id="IPR011495">
    <property type="entry name" value="Sig_transdc_His_kin_sub2_dim/P"/>
</dbReference>
<sequence>MLIPKFTFYFKKNFITTVILLFSCVSMAQHSAIDSLELLLNNEKNNSKSLALLEEIIATASNSDFKSALVYARKAVKFANKSEFINWQPKFHEMKGRIHANLLELDSASYHFDKALNGYTSSQDKKGQATTLFKIGWVYKKRGLLENAMQCDLKALNLMESINDKAGIAGANTRISEDLYRQERYQEALDYALKNITFCKKHKLNEELVYSLTNAGSAAIGMGNYKESYNYFNKALTLAKALNFNPISMCDFLNNRGNALKRLGRYSEALMDYEHVLKLSQQTNYRNAYATVTANLGEINLLTGNYQEALKYQLQTVKFQEEDNDLSNLTENYGHVSTIYEKLGNYPLALEYQKKARIMRDSTAKIESDKTMSSLLAKYDSEKKENTIAAQKTQLAQQRLVQWLSIGVASLLLGFLLFGYKSYSIRTKTNKLLEAKNKQNELLLKEIHHRVKNNLELVKSLISLQSEQIEDAVTKDAMIASQNRVQSMGIIHQKLYQGKNLGHVEMKDYFLNLGEGILDTFNLENKIKIECAMEHLELDIDTAIPIGLIVNELLTNALKYAFPENKSGHISISLSKTSPETLTLQVADNGIGKTKGLAPKGTGFGLQLIKLLTQQLNGEMTEDTANGTSVLFHFKLNKAA</sequence>
<feature type="repeat" description="TPR" evidence="8">
    <location>
        <begin position="209"/>
        <end position="242"/>
    </location>
</feature>
<keyword evidence="3" id="KW-0597">Phosphoprotein</keyword>
<feature type="repeat" description="TPR" evidence="8">
    <location>
        <begin position="250"/>
        <end position="283"/>
    </location>
</feature>
<keyword evidence="9" id="KW-0472">Membrane</keyword>
<gene>
    <name evidence="12" type="ORF">ACFQ0I_17250</name>
</gene>
<feature type="domain" description="Histidine kinase" evidence="11">
    <location>
        <begin position="549"/>
        <end position="640"/>
    </location>
</feature>
<evidence type="ECO:0000256" key="1">
    <source>
        <dbReference type="ARBA" id="ARBA00000085"/>
    </source>
</evidence>
<evidence type="ECO:0000256" key="8">
    <source>
        <dbReference type="PROSITE-ProRule" id="PRU00339"/>
    </source>
</evidence>
<evidence type="ECO:0000313" key="13">
    <source>
        <dbReference type="Proteomes" id="UP001597011"/>
    </source>
</evidence>
<evidence type="ECO:0000256" key="6">
    <source>
        <dbReference type="ARBA" id="ARBA00022777"/>
    </source>
</evidence>
<keyword evidence="7" id="KW-0067">ATP-binding</keyword>
<dbReference type="Pfam" id="PF07568">
    <property type="entry name" value="HisKA_2"/>
    <property type="match status" value="1"/>
</dbReference>
<keyword evidence="13" id="KW-1185">Reference proteome</keyword>
<evidence type="ECO:0000256" key="9">
    <source>
        <dbReference type="SAM" id="Phobius"/>
    </source>
</evidence>
<evidence type="ECO:0000256" key="4">
    <source>
        <dbReference type="ARBA" id="ARBA00022679"/>
    </source>
</evidence>
<dbReference type="Gene3D" id="3.30.450.20">
    <property type="entry name" value="PAS domain"/>
    <property type="match status" value="1"/>
</dbReference>
<dbReference type="InterPro" id="IPR036890">
    <property type="entry name" value="HATPase_C_sf"/>
</dbReference>
<dbReference type="Proteomes" id="UP001597011">
    <property type="component" value="Unassembled WGS sequence"/>
</dbReference>
<dbReference type="InterPro" id="IPR005467">
    <property type="entry name" value="His_kinase_dom"/>
</dbReference>
<evidence type="ECO:0000256" key="2">
    <source>
        <dbReference type="ARBA" id="ARBA00012438"/>
    </source>
</evidence>
<keyword evidence="5" id="KW-0547">Nucleotide-binding</keyword>
<dbReference type="InterPro" id="IPR019734">
    <property type="entry name" value="TPR_rpt"/>
</dbReference>
<dbReference type="PROSITE" id="PS51257">
    <property type="entry name" value="PROKAR_LIPOPROTEIN"/>
    <property type="match status" value="1"/>
</dbReference>
<dbReference type="Pfam" id="PF02518">
    <property type="entry name" value="HATPase_c"/>
    <property type="match status" value="1"/>
</dbReference>
<keyword evidence="10" id="KW-0732">Signal</keyword>
<protein>
    <recommendedName>
        <fullName evidence="2">histidine kinase</fullName>
        <ecNumber evidence="2">2.7.13.3</ecNumber>
    </recommendedName>
</protein>
<feature type="signal peptide" evidence="10">
    <location>
        <begin position="1"/>
        <end position="28"/>
    </location>
</feature>
<accession>A0ABW3BXT1</accession>
<dbReference type="SUPFAM" id="SSF48452">
    <property type="entry name" value="TPR-like"/>
    <property type="match status" value="2"/>
</dbReference>
<organism evidence="12 13">
    <name type="scientific">Mariniflexile aquimaris</name>
    <dbReference type="NCBI Taxonomy" id="881009"/>
    <lineage>
        <taxon>Bacteria</taxon>
        <taxon>Pseudomonadati</taxon>
        <taxon>Bacteroidota</taxon>
        <taxon>Flavobacteriia</taxon>
        <taxon>Flavobacteriales</taxon>
        <taxon>Flavobacteriaceae</taxon>
        <taxon>Mariniflexile</taxon>
    </lineage>
</organism>
<dbReference type="SUPFAM" id="SSF55874">
    <property type="entry name" value="ATPase domain of HSP90 chaperone/DNA topoisomerase II/histidine kinase"/>
    <property type="match status" value="1"/>
</dbReference>
<proteinExistence type="predicted"/>
<evidence type="ECO:0000259" key="11">
    <source>
        <dbReference type="PROSITE" id="PS50109"/>
    </source>
</evidence>
<evidence type="ECO:0000256" key="3">
    <source>
        <dbReference type="ARBA" id="ARBA00022553"/>
    </source>
</evidence>
<keyword evidence="4" id="KW-0808">Transferase</keyword>
<evidence type="ECO:0000256" key="7">
    <source>
        <dbReference type="ARBA" id="ARBA00022840"/>
    </source>
</evidence>
<dbReference type="Gene3D" id="1.25.40.10">
    <property type="entry name" value="Tetratricopeptide repeat domain"/>
    <property type="match status" value="2"/>
</dbReference>
<keyword evidence="6" id="KW-0418">Kinase</keyword>
<name>A0ABW3BXT1_9FLAO</name>
<dbReference type="Gene3D" id="3.30.565.10">
    <property type="entry name" value="Histidine kinase-like ATPase, C-terminal domain"/>
    <property type="match status" value="1"/>
</dbReference>
<dbReference type="InterPro" id="IPR003594">
    <property type="entry name" value="HATPase_dom"/>
</dbReference>
<dbReference type="PANTHER" id="PTHR41523:SF8">
    <property type="entry name" value="ETHYLENE RESPONSE SENSOR PROTEIN"/>
    <property type="match status" value="1"/>
</dbReference>
<feature type="transmembrane region" description="Helical" evidence="9">
    <location>
        <begin position="400"/>
        <end position="420"/>
    </location>
</feature>